<dbReference type="Pfam" id="PF01119">
    <property type="entry name" value="DNA_mis_repair"/>
    <property type="match status" value="1"/>
</dbReference>
<sequence length="601" mass="67775">NEVYHSYNRHQNPFIALSILVDKESVDVNVTPDKRQIFLEGENLLLATLKSSLIELFEPTTAIYKVNNPMLASPSVPRSHIRLAEYTLIPQEFSESQDSDSPSLSSSLSKLKRSFSSAFARRDSKDSSDHINSLDMKSTPHRKSNSLSATSGHGSITQFFSKYSPVKSKLSSFPSLDKQAVTECQSCDIKKSEVNDSMDIFGHQDQIMQHPQCLSCENDIADPCRNISSPCLENSMINSSDKEYLHTSTTGASPNFLTDKLNQDSYFEDKDINHESGATELAVHSDNVPEICTENKVSVSDQQILSSMETVVKYDSNQTDGWTDKDSSHKMDDNQTFLTSFDSENHCKVTRKEQNIMFSLSSLKKLVDSNANSSGSGLQYCRSFRAKISPADNKSAEDELQKEISKDMFDKMEILGQFNLGFIVTKLGHDLFIVDQHATDEKYNFEMLQRDTVLQNQKLIIPQSLDLTASNETILIDNLEIFKKNGFDFLIDPNAPPTQRVKLVSAPLSKNWTFGKDDIEELLFMLSDSPNVMCWPSRVRMMFATRACRKSIMIGTALNKYQMSKLVSHMGQIEQPWNCPHGRPTMRHLFNLDMLPSSCTQ</sequence>
<organism evidence="3">
    <name type="scientific">Arion vulgaris</name>
    <dbReference type="NCBI Taxonomy" id="1028688"/>
    <lineage>
        <taxon>Eukaryota</taxon>
        <taxon>Metazoa</taxon>
        <taxon>Spiralia</taxon>
        <taxon>Lophotrochozoa</taxon>
        <taxon>Mollusca</taxon>
        <taxon>Gastropoda</taxon>
        <taxon>Heterobranchia</taxon>
        <taxon>Euthyneura</taxon>
        <taxon>Panpulmonata</taxon>
        <taxon>Eupulmonata</taxon>
        <taxon>Stylommatophora</taxon>
        <taxon>Helicina</taxon>
        <taxon>Arionoidea</taxon>
        <taxon>Arionidae</taxon>
        <taxon>Arion</taxon>
    </lineage>
</organism>
<evidence type="ECO:0000259" key="2">
    <source>
        <dbReference type="SMART" id="SM00853"/>
    </source>
</evidence>
<dbReference type="InterPro" id="IPR013507">
    <property type="entry name" value="DNA_mismatch_S5_2-like"/>
</dbReference>
<proteinExistence type="predicted"/>
<dbReference type="GO" id="GO:0140664">
    <property type="term" value="F:ATP-dependent DNA damage sensor activity"/>
    <property type="evidence" value="ECO:0007669"/>
    <property type="project" value="InterPro"/>
</dbReference>
<dbReference type="FunFam" id="3.30.1540.20:FF:000019">
    <property type="entry name" value="PMS1 homolog 2, mismatch repair system component"/>
    <property type="match status" value="1"/>
</dbReference>
<accession>A0A0B6ZUB0</accession>
<protein>
    <recommendedName>
        <fullName evidence="2">MutL C-terminal dimerisation domain-containing protein</fullName>
    </recommendedName>
</protein>
<dbReference type="GO" id="GO:0030983">
    <property type="term" value="F:mismatched DNA binding"/>
    <property type="evidence" value="ECO:0007669"/>
    <property type="project" value="InterPro"/>
</dbReference>
<evidence type="ECO:0000256" key="1">
    <source>
        <dbReference type="SAM" id="MobiDB-lite"/>
    </source>
</evidence>
<dbReference type="InterPro" id="IPR038973">
    <property type="entry name" value="MutL/Mlh/Pms-like"/>
</dbReference>
<dbReference type="GO" id="GO:0005524">
    <property type="term" value="F:ATP binding"/>
    <property type="evidence" value="ECO:0007669"/>
    <property type="project" value="InterPro"/>
</dbReference>
<dbReference type="InterPro" id="IPR037198">
    <property type="entry name" value="MutL_C_sf"/>
</dbReference>
<name>A0A0B6ZUB0_9EUPU</name>
<feature type="non-terminal residue" evidence="3">
    <location>
        <position position="1"/>
    </location>
</feature>
<dbReference type="GO" id="GO:0032389">
    <property type="term" value="C:MutLalpha complex"/>
    <property type="evidence" value="ECO:0007669"/>
    <property type="project" value="TreeGrafter"/>
</dbReference>
<dbReference type="PANTHER" id="PTHR10073:SF52">
    <property type="entry name" value="MISMATCH REPAIR ENDONUCLEASE PMS2"/>
    <property type="match status" value="1"/>
</dbReference>
<dbReference type="GO" id="GO:0016887">
    <property type="term" value="F:ATP hydrolysis activity"/>
    <property type="evidence" value="ECO:0007669"/>
    <property type="project" value="InterPro"/>
</dbReference>
<dbReference type="GO" id="GO:0006298">
    <property type="term" value="P:mismatch repair"/>
    <property type="evidence" value="ECO:0007669"/>
    <property type="project" value="InterPro"/>
</dbReference>
<dbReference type="Gene3D" id="3.30.1540.20">
    <property type="entry name" value="MutL, C-terminal domain, dimerisation subdomain"/>
    <property type="match status" value="1"/>
</dbReference>
<dbReference type="Gene3D" id="3.30.1370.100">
    <property type="entry name" value="MutL, C-terminal domain, regulatory subdomain"/>
    <property type="match status" value="1"/>
</dbReference>
<dbReference type="FunFam" id="3.30.1370.100:FF:000001">
    <property type="entry name" value="Mismatch repair endonuclease pms1, putative"/>
    <property type="match status" value="1"/>
</dbReference>
<dbReference type="Pfam" id="PF08676">
    <property type="entry name" value="MutL_C"/>
    <property type="match status" value="1"/>
</dbReference>
<dbReference type="InterPro" id="IPR014721">
    <property type="entry name" value="Ribsml_uS5_D2-typ_fold_subgr"/>
</dbReference>
<dbReference type="InterPro" id="IPR020568">
    <property type="entry name" value="Ribosomal_Su5_D2-typ_SF"/>
</dbReference>
<gene>
    <name evidence="3" type="primary">ORF78266</name>
</gene>
<feature type="region of interest" description="Disordered" evidence="1">
    <location>
        <begin position="123"/>
        <end position="150"/>
    </location>
</feature>
<dbReference type="SUPFAM" id="SSF118116">
    <property type="entry name" value="DNA mismatch repair protein MutL"/>
    <property type="match status" value="1"/>
</dbReference>
<dbReference type="InterPro" id="IPR042120">
    <property type="entry name" value="MutL_C_dimsub"/>
</dbReference>
<dbReference type="PANTHER" id="PTHR10073">
    <property type="entry name" value="DNA MISMATCH REPAIR PROTEIN MLH, PMS, MUTL"/>
    <property type="match status" value="1"/>
</dbReference>
<dbReference type="SMART" id="SM00853">
    <property type="entry name" value="MutL_C"/>
    <property type="match status" value="1"/>
</dbReference>
<dbReference type="InterPro" id="IPR014790">
    <property type="entry name" value="MutL_C"/>
</dbReference>
<dbReference type="Gene3D" id="3.30.230.10">
    <property type="match status" value="1"/>
</dbReference>
<reference evidence="3" key="1">
    <citation type="submission" date="2014-12" db="EMBL/GenBank/DDBJ databases">
        <title>Insight into the proteome of Arion vulgaris.</title>
        <authorList>
            <person name="Aradska J."/>
            <person name="Bulat T."/>
            <person name="Smidak R."/>
            <person name="Sarate P."/>
            <person name="Gangsoo J."/>
            <person name="Sialana F."/>
            <person name="Bilban M."/>
            <person name="Lubec G."/>
        </authorList>
    </citation>
    <scope>NUCLEOTIDE SEQUENCE</scope>
    <source>
        <tissue evidence="3">Skin</tissue>
    </source>
</reference>
<dbReference type="EMBL" id="HACG01024546">
    <property type="protein sequence ID" value="CEK71411.1"/>
    <property type="molecule type" value="Transcribed_RNA"/>
</dbReference>
<dbReference type="InterPro" id="IPR042121">
    <property type="entry name" value="MutL_C_regsub"/>
</dbReference>
<dbReference type="SUPFAM" id="SSF54211">
    <property type="entry name" value="Ribosomal protein S5 domain 2-like"/>
    <property type="match status" value="1"/>
</dbReference>
<feature type="domain" description="MutL C-terminal dimerisation" evidence="2">
    <location>
        <begin position="414"/>
        <end position="558"/>
    </location>
</feature>
<evidence type="ECO:0000313" key="3">
    <source>
        <dbReference type="EMBL" id="CEK71411.1"/>
    </source>
</evidence>
<dbReference type="AlphaFoldDB" id="A0A0B6ZUB0"/>